<evidence type="ECO:0000313" key="1">
    <source>
        <dbReference type="EMBL" id="KAH7903860.1"/>
    </source>
</evidence>
<comment type="caution">
    <text evidence="1">The sequence shown here is derived from an EMBL/GenBank/DDBJ whole genome shotgun (WGS) entry which is preliminary data.</text>
</comment>
<organism evidence="1 2">
    <name type="scientific">Hygrophoropsis aurantiaca</name>
    <dbReference type="NCBI Taxonomy" id="72124"/>
    <lineage>
        <taxon>Eukaryota</taxon>
        <taxon>Fungi</taxon>
        <taxon>Dikarya</taxon>
        <taxon>Basidiomycota</taxon>
        <taxon>Agaricomycotina</taxon>
        <taxon>Agaricomycetes</taxon>
        <taxon>Agaricomycetidae</taxon>
        <taxon>Boletales</taxon>
        <taxon>Coniophorineae</taxon>
        <taxon>Hygrophoropsidaceae</taxon>
        <taxon>Hygrophoropsis</taxon>
    </lineage>
</organism>
<name>A0ACB7ZRZ7_9AGAM</name>
<accession>A0ACB7ZRZ7</accession>
<proteinExistence type="predicted"/>
<dbReference type="EMBL" id="MU268722">
    <property type="protein sequence ID" value="KAH7903860.1"/>
    <property type="molecule type" value="Genomic_DNA"/>
</dbReference>
<sequence>MGQTPGECKGICSGEATELRKSLTNVKNHLKTVTALWKAREDQVRHQKVELALHRSELHAKNNALREAEARVSSIQVSLTRKEGKLTIAKEKSRHLHTLLRYERRKVDRAKALGSMRLHARQKPVESLHQYNSQAMYRRNNTEAFIAAKCNTSADTRFFMRKARIVDSSGVEGKRRAELIKHDEEIVQIRRNKDAQKKASEIQERQRIDGRALVLDEENLKTLTARRLDDQLAVHHRRDPRIPAKSTFKTWQAKFEAVKAAVANVRAEEGLNNSKNKLYIRIPAGQRGNNTPSLSDSS</sequence>
<dbReference type="Proteomes" id="UP000790377">
    <property type="component" value="Unassembled WGS sequence"/>
</dbReference>
<reference evidence="1" key="1">
    <citation type="journal article" date="2021" name="New Phytol.">
        <title>Evolutionary innovations through gain and loss of genes in the ectomycorrhizal Boletales.</title>
        <authorList>
            <person name="Wu G."/>
            <person name="Miyauchi S."/>
            <person name="Morin E."/>
            <person name="Kuo A."/>
            <person name="Drula E."/>
            <person name="Varga T."/>
            <person name="Kohler A."/>
            <person name="Feng B."/>
            <person name="Cao Y."/>
            <person name="Lipzen A."/>
            <person name="Daum C."/>
            <person name="Hundley H."/>
            <person name="Pangilinan J."/>
            <person name="Johnson J."/>
            <person name="Barry K."/>
            <person name="LaButti K."/>
            <person name="Ng V."/>
            <person name="Ahrendt S."/>
            <person name="Min B."/>
            <person name="Choi I.G."/>
            <person name="Park H."/>
            <person name="Plett J.M."/>
            <person name="Magnuson J."/>
            <person name="Spatafora J.W."/>
            <person name="Nagy L.G."/>
            <person name="Henrissat B."/>
            <person name="Grigoriev I.V."/>
            <person name="Yang Z.L."/>
            <person name="Xu J."/>
            <person name="Martin F.M."/>
        </authorList>
    </citation>
    <scope>NUCLEOTIDE SEQUENCE</scope>
    <source>
        <strain evidence="1">ATCC 28755</strain>
    </source>
</reference>
<gene>
    <name evidence="1" type="ORF">BJ138DRAFT_1167479</name>
</gene>
<protein>
    <submittedName>
        <fullName evidence="1">Uncharacterized protein</fullName>
    </submittedName>
</protein>
<keyword evidence="2" id="KW-1185">Reference proteome</keyword>
<evidence type="ECO:0000313" key="2">
    <source>
        <dbReference type="Proteomes" id="UP000790377"/>
    </source>
</evidence>